<evidence type="ECO:0000256" key="1">
    <source>
        <dbReference type="SAM" id="Phobius"/>
    </source>
</evidence>
<gene>
    <name evidence="2" type="primary">vanZ</name>
    <name evidence="2" type="ORF">HF203_15140</name>
</gene>
<accession>A0ABX1IAJ3</accession>
<feature type="transmembrane region" description="Helical" evidence="1">
    <location>
        <begin position="109"/>
        <end position="127"/>
    </location>
</feature>
<evidence type="ECO:0000313" key="2">
    <source>
        <dbReference type="EMBL" id="NKN34554.1"/>
    </source>
</evidence>
<dbReference type="NCBIfam" id="NF037970">
    <property type="entry name" value="vanZ_1"/>
    <property type="match status" value="1"/>
</dbReference>
<feature type="transmembrane region" description="Helical" evidence="1">
    <location>
        <begin position="71"/>
        <end position="89"/>
    </location>
</feature>
<feature type="transmembrane region" description="Helical" evidence="1">
    <location>
        <begin position="48"/>
        <end position="64"/>
    </location>
</feature>
<keyword evidence="1" id="KW-1133">Transmembrane helix</keyword>
<dbReference type="Proteomes" id="UP000740754">
    <property type="component" value="Unassembled WGS sequence"/>
</dbReference>
<keyword evidence="3" id="KW-1185">Reference proteome</keyword>
<evidence type="ECO:0000313" key="3">
    <source>
        <dbReference type="Proteomes" id="UP000740754"/>
    </source>
</evidence>
<dbReference type="PANTHER" id="PTHR28008:SF1">
    <property type="entry name" value="DOMAIN PROTEIN, PUTATIVE (AFU_ORTHOLOGUE AFUA_3G10980)-RELATED"/>
    <property type="match status" value="1"/>
</dbReference>
<organism evidence="2 3">
    <name type="scientific">Marichromatium bheemlicum</name>
    <dbReference type="NCBI Taxonomy" id="365339"/>
    <lineage>
        <taxon>Bacteria</taxon>
        <taxon>Pseudomonadati</taxon>
        <taxon>Pseudomonadota</taxon>
        <taxon>Gammaproteobacteria</taxon>
        <taxon>Chromatiales</taxon>
        <taxon>Chromatiaceae</taxon>
        <taxon>Marichromatium</taxon>
    </lineage>
</organism>
<keyword evidence="1" id="KW-0812">Transmembrane</keyword>
<keyword evidence="1" id="KW-0472">Membrane</keyword>
<dbReference type="PANTHER" id="PTHR28008">
    <property type="entry name" value="DOMAIN PROTEIN, PUTATIVE (AFU_ORTHOLOGUE AFUA_3G10980)-RELATED"/>
    <property type="match status" value="1"/>
</dbReference>
<feature type="transmembrane region" description="Helical" evidence="1">
    <location>
        <begin position="12"/>
        <end position="33"/>
    </location>
</feature>
<reference evidence="2 3" key="1">
    <citation type="submission" date="2020-04" db="EMBL/GenBank/DDBJ databases">
        <title>Draft Whole-Genome sequence of Marichromatium bheemlicum DSM 18632, type strain.</title>
        <authorList>
            <person name="Kyndt J.A."/>
            <person name="Meyer T.E."/>
        </authorList>
    </citation>
    <scope>NUCLEOTIDE SEQUENCE [LARGE SCALE GENOMIC DNA]</scope>
    <source>
        <strain evidence="2 3">DSM 18632</strain>
    </source>
</reference>
<name>A0ABX1IAJ3_9GAMM</name>
<proteinExistence type="predicted"/>
<sequence>MLTDRDVPYRRVLAWSLRALFLVIFAVCCYFILRQTPTQNIFENSDKYFHGAAFFGMVILAYVAAMNNRKLFLSFLTAIFLLAAFSELLQTSSLLPMRTGSSGDLLSDIFGFFAGLFIVGFLSFCLFNKVNR</sequence>
<comment type="caution">
    <text evidence="2">The sequence shown here is derived from an EMBL/GenBank/DDBJ whole genome shotgun (WGS) entry which is preliminary data.</text>
</comment>
<dbReference type="EMBL" id="JAAXKX010000031">
    <property type="protein sequence ID" value="NKN34554.1"/>
    <property type="molecule type" value="Genomic_DNA"/>
</dbReference>
<protein>
    <submittedName>
        <fullName evidence="2">VanZ family protein</fullName>
    </submittedName>
</protein>
<dbReference type="RefSeq" id="WP_168670928.1">
    <property type="nucleotide sequence ID" value="NZ_JAAXKX010000031.1"/>
</dbReference>